<organism evidence="2 3">
    <name type="scientific">Lentzea jiangxiensis</name>
    <dbReference type="NCBI Taxonomy" id="641025"/>
    <lineage>
        <taxon>Bacteria</taxon>
        <taxon>Bacillati</taxon>
        <taxon>Actinomycetota</taxon>
        <taxon>Actinomycetes</taxon>
        <taxon>Pseudonocardiales</taxon>
        <taxon>Pseudonocardiaceae</taxon>
        <taxon>Lentzea</taxon>
    </lineage>
</organism>
<dbReference type="GO" id="GO:0005506">
    <property type="term" value="F:iron ion binding"/>
    <property type="evidence" value="ECO:0007669"/>
    <property type="project" value="InterPro"/>
</dbReference>
<sequence>MARALDGRRHTFRPLTEAVVERHLDLMRQWDGPLDLVAGFALAVPLPVISQLLRLPPEDQERFYDNGTAELIRIGISADNANEHAKAALDYLAEVVHTRSRAPRDDLISDLVTSPS</sequence>
<dbReference type="PANTHER" id="PTHR46696:SF1">
    <property type="entry name" value="CYTOCHROME P450 YJIB-RELATED"/>
    <property type="match status" value="1"/>
</dbReference>
<dbReference type="EMBL" id="FNIX01000047">
    <property type="protein sequence ID" value="SDP99014.1"/>
    <property type="molecule type" value="Genomic_DNA"/>
</dbReference>
<name>A0A1H0X7Q4_9PSEU</name>
<dbReference type="PANTHER" id="PTHR46696">
    <property type="entry name" value="P450, PUTATIVE (EUROFUNG)-RELATED"/>
    <property type="match status" value="1"/>
</dbReference>
<dbReference type="AlphaFoldDB" id="A0A1H0X7Q4"/>
<dbReference type="GO" id="GO:0016705">
    <property type="term" value="F:oxidoreductase activity, acting on paired donors, with incorporation or reduction of molecular oxygen"/>
    <property type="evidence" value="ECO:0007669"/>
    <property type="project" value="InterPro"/>
</dbReference>
<keyword evidence="3" id="KW-1185">Reference proteome</keyword>
<dbReference type="STRING" id="641025.SAMN05421507_1475"/>
<evidence type="ECO:0000313" key="3">
    <source>
        <dbReference type="Proteomes" id="UP000199691"/>
    </source>
</evidence>
<dbReference type="GO" id="GO:0020037">
    <property type="term" value="F:heme binding"/>
    <property type="evidence" value="ECO:0007669"/>
    <property type="project" value="InterPro"/>
</dbReference>
<dbReference type="Gene3D" id="1.10.630.10">
    <property type="entry name" value="Cytochrome P450"/>
    <property type="match status" value="1"/>
</dbReference>
<protein>
    <recommendedName>
        <fullName evidence="4">Cytochrome P450</fullName>
    </recommendedName>
</protein>
<dbReference type="InterPro" id="IPR036396">
    <property type="entry name" value="Cyt_P450_sf"/>
</dbReference>
<accession>A0A1H0X7Q4</accession>
<proteinExistence type="inferred from homology"/>
<dbReference type="InterPro" id="IPR002397">
    <property type="entry name" value="Cyt_P450_B"/>
</dbReference>
<dbReference type="SUPFAM" id="SSF48264">
    <property type="entry name" value="Cytochrome P450"/>
    <property type="match status" value="1"/>
</dbReference>
<dbReference type="PRINTS" id="PR00359">
    <property type="entry name" value="BP450"/>
</dbReference>
<evidence type="ECO:0000256" key="1">
    <source>
        <dbReference type="ARBA" id="ARBA00010617"/>
    </source>
</evidence>
<evidence type="ECO:0000313" key="2">
    <source>
        <dbReference type="EMBL" id="SDP99014.1"/>
    </source>
</evidence>
<comment type="similarity">
    <text evidence="1">Belongs to the cytochrome P450 family.</text>
</comment>
<reference evidence="3" key="1">
    <citation type="submission" date="2016-10" db="EMBL/GenBank/DDBJ databases">
        <authorList>
            <person name="Varghese N."/>
            <person name="Submissions S."/>
        </authorList>
    </citation>
    <scope>NUCLEOTIDE SEQUENCE [LARGE SCALE GENOMIC DNA]</scope>
    <source>
        <strain evidence="3">CGMCC 4.6609</strain>
    </source>
</reference>
<evidence type="ECO:0008006" key="4">
    <source>
        <dbReference type="Google" id="ProtNLM"/>
    </source>
</evidence>
<dbReference type="Proteomes" id="UP000199691">
    <property type="component" value="Unassembled WGS sequence"/>
</dbReference>
<gene>
    <name evidence="2" type="ORF">SAMN05421507_1475</name>
</gene>
<dbReference type="GO" id="GO:0004497">
    <property type="term" value="F:monooxygenase activity"/>
    <property type="evidence" value="ECO:0007669"/>
    <property type="project" value="InterPro"/>
</dbReference>